<name>A0A5C8I191_9MICO</name>
<dbReference type="AlphaFoldDB" id="A0A5C8I191"/>
<reference evidence="3 4" key="1">
    <citation type="submission" date="2019-08" db="EMBL/GenBank/DDBJ databases">
        <authorList>
            <person name="Dong K."/>
        </authorList>
    </citation>
    <scope>NUCLEOTIDE SEQUENCE [LARGE SCALE GENOMIC DNA]</scope>
    <source>
        <strain evidence="3 4">JCM14558</strain>
    </source>
</reference>
<dbReference type="RefSeq" id="WP_147893454.1">
    <property type="nucleotide sequence ID" value="NZ_BAAANR010000001.1"/>
</dbReference>
<evidence type="ECO:0000313" key="3">
    <source>
        <dbReference type="EMBL" id="TXK12747.1"/>
    </source>
</evidence>
<comment type="caution">
    <text evidence="3">The sequence shown here is derived from an EMBL/GenBank/DDBJ whole genome shotgun (WGS) entry which is preliminary data.</text>
</comment>
<keyword evidence="4" id="KW-1185">Reference proteome</keyword>
<feature type="compositionally biased region" description="Low complexity" evidence="1">
    <location>
        <begin position="49"/>
        <end position="64"/>
    </location>
</feature>
<protein>
    <submittedName>
        <fullName evidence="3">DUF4190 domain-containing protein</fullName>
    </submittedName>
</protein>
<keyword evidence="2" id="KW-0812">Transmembrane</keyword>
<evidence type="ECO:0000256" key="2">
    <source>
        <dbReference type="SAM" id="Phobius"/>
    </source>
</evidence>
<dbReference type="OrthoDB" id="5066015at2"/>
<feature type="compositionally biased region" description="Pro residues" evidence="1">
    <location>
        <begin position="17"/>
        <end position="48"/>
    </location>
</feature>
<sequence>MTDGTRPNENERTAASPPVPPYAAGPQSAPPPPPPQAAPSPYAAPLPPYAAQAASGAPGAYGAPRQDYPGAPPTWGPPTGGPAPGAPWNPGPPQGGSSVLAVLALVASILGALISFIPFFGSVLAWALFATAIVLAIIALVKKTPGKGMSIAALIITGAGFLLSIVWAVILFAFGVFGSALSPGSSSGSESSPAPDDEYYSYPMLGTPDFGADGNTVSAPLVPGSTITITDDNVSEDVWQLTVLPFEDLTAAAAATGDIEPAFGAYVGVPVQLTNVTDETIDLTVDYAYLPYTRFLTADGGEAELTFLSDIESYPSAWDVEVIEPGETVTFYEVFDLAPDAVASGYYVLDLDSGQTVFWGAATL</sequence>
<feature type="compositionally biased region" description="Pro residues" evidence="1">
    <location>
        <begin position="70"/>
        <end position="92"/>
    </location>
</feature>
<keyword evidence="2" id="KW-1133">Transmembrane helix</keyword>
<feature type="transmembrane region" description="Helical" evidence="2">
    <location>
        <begin position="123"/>
        <end position="141"/>
    </location>
</feature>
<dbReference type="Proteomes" id="UP000321034">
    <property type="component" value="Unassembled WGS sequence"/>
</dbReference>
<organism evidence="3 4">
    <name type="scientific">Microbacterium hatanonis</name>
    <dbReference type="NCBI Taxonomy" id="404366"/>
    <lineage>
        <taxon>Bacteria</taxon>
        <taxon>Bacillati</taxon>
        <taxon>Actinomycetota</taxon>
        <taxon>Actinomycetes</taxon>
        <taxon>Micrococcales</taxon>
        <taxon>Microbacteriaceae</taxon>
        <taxon>Microbacterium</taxon>
    </lineage>
</organism>
<accession>A0A5C8I191</accession>
<dbReference type="EMBL" id="VRSV01000001">
    <property type="protein sequence ID" value="TXK12747.1"/>
    <property type="molecule type" value="Genomic_DNA"/>
</dbReference>
<evidence type="ECO:0000313" key="4">
    <source>
        <dbReference type="Proteomes" id="UP000321034"/>
    </source>
</evidence>
<evidence type="ECO:0000256" key="1">
    <source>
        <dbReference type="SAM" id="MobiDB-lite"/>
    </source>
</evidence>
<feature type="transmembrane region" description="Helical" evidence="2">
    <location>
        <begin position="153"/>
        <end position="177"/>
    </location>
</feature>
<feature type="compositionally biased region" description="Basic and acidic residues" evidence="1">
    <location>
        <begin position="1"/>
        <end position="12"/>
    </location>
</feature>
<keyword evidence="2" id="KW-0472">Membrane</keyword>
<gene>
    <name evidence="3" type="ORF">FVP77_04625</name>
</gene>
<feature type="transmembrane region" description="Helical" evidence="2">
    <location>
        <begin position="99"/>
        <end position="117"/>
    </location>
</feature>
<feature type="region of interest" description="Disordered" evidence="1">
    <location>
        <begin position="1"/>
        <end position="92"/>
    </location>
</feature>
<proteinExistence type="predicted"/>